<feature type="domain" description="EF-hand" evidence="11">
    <location>
        <begin position="8"/>
        <end position="43"/>
    </location>
</feature>
<dbReference type="GO" id="GO:0005509">
    <property type="term" value="F:calcium ion binding"/>
    <property type="evidence" value="ECO:0007669"/>
    <property type="project" value="InterPro"/>
</dbReference>
<evidence type="ECO:0000256" key="6">
    <source>
        <dbReference type="ARBA" id="ARBA00022737"/>
    </source>
</evidence>
<dbReference type="CDD" id="cd00051">
    <property type="entry name" value="EFh"/>
    <property type="match status" value="1"/>
</dbReference>
<dbReference type="SUPFAM" id="SSF47473">
    <property type="entry name" value="EF-hand"/>
    <property type="match status" value="1"/>
</dbReference>
<organism evidence="12 13">
    <name type="scientific">Euplotes crassus</name>
    <dbReference type="NCBI Taxonomy" id="5936"/>
    <lineage>
        <taxon>Eukaryota</taxon>
        <taxon>Sar</taxon>
        <taxon>Alveolata</taxon>
        <taxon>Ciliophora</taxon>
        <taxon>Intramacronucleata</taxon>
        <taxon>Spirotrichea</taxon>
        <taxon>Hypotrichia</taxon>
        <taxon>Euplotida</taxon>
        <taxon>Euplotidae</taxon>
        <taxon>Moneuplotes</taxon>
    </lineage>
</organism>
<evidence type="ECO:0000256" key="9">
    <source>
        <dbReference type="ARBA" id="ARBA00023212"/>
    </source>
</evidence>
<dbReference type="PROSITE" id="PS50222">
    <property type="entry name" value="EF_HAND_2"/>
    <property type="match status" value="2"/>
</dbReference>
<evidence type="ECO:0000256" key="1">
    <source>
        <dbReference type="ARBA" id="ARBA00004245"/>
    </source>
</evidence>
<dbReference type="InterPro" id="IPR002048">
    <property type="entry name" value="EF_hand_dom"/>
</dbReference>
<comment type="subcellular location">
    <subcellularLocation>
        <location evidence="1">Cytoplasm</location>
        <location evidence="1">Cytoskeleton</location>
    </subcellularLocation>
</comment>
<keyword evidence="13" id="KW-1185">Reference proteome</keyword>
<evidence type="ECO:0000256" key="2">
    <source>
        <dbReference type="ARBA" id="ARBA00005253"/>
    </source>
</evidence>
<keyword evidence="6" id="KW-0677">Repeat</keyword>
<proteinExistence type="inferred from homology"/>
<evidence type="ECO:0000256" key="4">
    <source>
        <dbReference type="ARBA" id="ARBA00022490"/>
    </source>
</evidence>
<dbReference type="Pfam" id="PF13405">
    <property type="entry name" value="EF-hand_6"/>
    <property type="match status" value="1"/>
</dbReference>
<evidence type="ECO:0000256" key="8">
    <source>
        <dbReference type="ARBA" id="ARBA00022990"/>
    </source>
</evidence>
<evidence type="ECO:0000256" key="7">
    <source>
        <dbReference type="ARBA" id="ARBA00022837"/>
    </source>
</evidence>
<evidence type="ECO:0000259" key="11">
    <source>
        <dbReference type="PROSITE" id="PS50222"/>
    </source>
</evidence>
<comment type="similarity">
    <text evidence="2">Belongs to the centrin family.</text>
</comment>
<dbReference type="InterPro" id="IPR011992">
    <property type="entry name" value="EF-hand-dom_pair"/>
</dbReference>
<dbReference type="FunFam" id="1.10.238.10:FF:000178">
    <property type="entry name" value="Calmodulin-2 A"/>
    <property type="match status" value="1"/>
</dbReference>
<dbReference type="PANTHER" id="PTHR23048">
    <property type="entry name" value="MYOSIN LIGHT CHAIN 1, 3"/>
    <property type="match status" value="1"/>
</dbReference>
<feature type="domain" description="EF-hand" evidence="11">
    <location>
        <begin position="81"/>
        <end position="116"/>
    </location>
</feature>
<dbReference type="InterPro" id="IPR050230">
    <property type="entry name" value="CALM/Myosin/TropC-like"/>
</dbReference>
<dbReference type="PANTHER" id="PTHR23048:SF0">
    <property type="entry name" value="CALMODULIN LIKE 3"/>
    <property type="match status" value="1"/>
</dbReference>
<sequence length="149" mass="16839">MAKQLSEVQIAEIKEIFALFDKDSDGLVRTDELGTILRALAHNPTKEEVNMLEMRIDPEKGGTFNCDSLVTLIQNMDLKSDTLDDLVEALRVLDQDQDSKLSVKELIHSLKNGGEAMEEEEIQEILNDTDLVIDGMINLEEFAKTIYNR</sequence>
<dbReference type="GO" id="GO:0016460">
    <property type="term" value="C:myosin II complex"/>
    <property type="evidence" value="ECO:0007669"/>
    <property type="project" value="TreeGrafter"/>
</dbReference>
<keyword evidence="9" id="KW-0206">Cytoskeleton</keyword>
<evidence type="ECO:0000256" key="10">
    <source>
        <dbReference type="ARBA" id="ARBA00025692"/>
    </source>
</evidence>
<evidence type="ECO:0000313" key="12">
    <source>
        <dbReference type="EMBL" id="CAI2383528.1"/>
    </source>
</evidence>
<protein>
    <recommendedName>
        <fullName evidence="3">Calmodulin</fullName>
    </recommendedName>
</protein>
<comment type="caution">
    <text evidence="12">The sequence shown here is derived from an EMBL/GenBank/DDBJ whole genome shotgun (WGS) entry which is preliminary data.</text>
</comment>
<dbReference type="AlphaFoldDB" id="A0AAD2D8Q5"/>
<dbReference type="SMART" id="SM00054">
    <property type="entry name" value="EFh"/>
    <property type="match status" value="3"/>
</dbReference>
<keyword evidence="7" id="KW-0106">Calcium</keyword>
<dbReference type="EMBL" id="CAMPGE010025804">
    <property type="protein sequence ID" value="CAI2383528.1"/>
    <property type="molecule type" value="Genomic_DNA"/>
</dbReference>
<comment type="function">
    <text evidence="10">Plays a fundamental role in microtubule organizing center structure and function. Component of the infraciliary lattice (ICL) and the ciliary basal bodies.</text>
</comment>
<accession>A0AAD2D8Q5</accession>
<dbReference type="Proteomes" id="UP001295684">
    <property type="component" value="Unassembled WGS sequence"/>
</dbReference>
<keyword evidence="8" id="KW-0007">Acetylation</keyword>
<evidence type="ECO:0000313" key="13">
    <source>
        <dbReference type="Proteomes" id="UP001295684"/>
    </source>
</evidence>
<dbReference type="Gene3D" id="1.10.238.10">
    <property type="entry name" value="EF-hand"/>
    <property type="match status" value="1"/>
</dbReference>
<name>A0AAD2D8Q5_EUPCR</name>
<dbReference type="Pfam" id="PF13499">
    <property type="entry name" value="EF-hand_7"/>
    <property type="match status" value="1"/>
</dbReference>
<evidence type="ECO:0000256" key="5">
    <source>
        <dbReference type="ARBA" id="ARBA00022723"/>
    </source>
</evidence>
<evidence type="ECO:0000256" key="3">
    <source>
        <dbReference type="ARBA" id="ARBA00020786"/>
    </source>
</evidence>
<keyword evidence="4" id="KW-0963">Cytoplasm</keyword>
<keyword evidence="5" id="KW-0479">Metal-binding</keyword>
<reference evidence="12" key="1">
    <citation type="submission" date="2023-07" db="EMBL/GenBank/DDBJ databases">
        <authorList>
            <consortium name="AG Swart"/>
            <person name="Singh M."/>
            <person name="Singh A."/>
            <person name="Seah K."/>
            <person name="Emmerich C."/>
        </authorList>
    </citation>
    <scope>NUCLEOTIDE SEQUENCE</scope>
    <source>
        <strain evidence="12">DP1</strain>
    </source>
</reference>
<gene>
    <name evidence="12" type="ORF">ECRASSUSDP1_LOCUS25031</name>
</gene>